<evidence type="ECO:0000256" key="1">
    <source>
        <dbReference type="SAM" id="MobiDB-lite"/>
    </source>
</evidence>
<evidence type="ECO:0000313" key="4">
    <source>
        <dbReference type="Proteomes" id="UP000184389"/>
    </source>
</evidence>
<feature type="region of interest" description="Disordered" evidence="1">
    <location>
        <begin position="286"/>
        <end position="307"/>
    </location>
</feature>
<organism evidence="3 4">
    <name type="scientific">Sporanaerobacter acetigenes DSM 13106</name>
    <dbReference type="NCBI Taxonomy" id="1123281"/>
    <lineage>
        <taxon>Bacteria</taxon>
        <taxon>Bacillati</taxon>
        <taxon>Bacillota</taxon>
        <taxon>Tissierellia</taxon>
        <taxon>Tissierellales</taxon>
        <taxon>Sporanaerobacteraceae</taxon>
        <taxon>Sporanaerobacter</taxon>
    </lineage>
</organism>
<evidence type="ECO:0000313" key="3">
    <source>
        <dbReference type="EMBL" id="SHH34322.1"/>
    </source>
</evidence>
<dbReference type="Gene3D" id="3.40.50.410">
    <property type="entry name" value="von Willebrand factor, type A domain"/>
    <property type="match status" value="1"/>
</dbReference>
<accession>A0A1M5S6R2</accession>
<dbReference type="InterPro" id="IPR036465">
    <property type="entry name" value="vWFA_dom_sf"/>
</dbReference>
<gene>
    <name evidence="3" type="ORF">SAMN02745180_00092</name>
</gene>
<feature type="domain" description="VWFA" evidence="2">
    <location>
        <begin position="438"/>
        <end position="637"/>
    </location>
</feature>
<dbReference type="Proteomes" id="UP000184389">
    <property type="component" value="Unassembled WGS sequence"/>
</dbReference>
<dbReference type="AlphaFoldDB" id="A0A1M5S6R2"/>
<dbReference type="InterPro" id="IPR002035">
    <property type="entry name" value="VWF_A"/>
</dbReference>
<dbReference type="PROSITE" id="PS50234">
    <property type="entry name" value="VWFA"/>
    <property type="match status" value="1"/>
</dbReference>
<evidence type="ECO:0000259" key="2">
    <source>
        <dbReference type="PROSITE" id="PS50234"/>
    </source>
</evidence>
<protein>
    <submittedName>
        <fullName evidence="3">von Willebrand factor type A domain-containing protein</fullName>
    </submittedName>
</protein>
<proteinExistence type="predicted"/>
<dbReference type="EMBL" id="FQXR01000002">
    <property type="protein sequence ID" value="SHH34322.1"/>
    <property type="molecule type" value="Genomic_DNA"/>
</dbReference>
<dbReference type="SMART" id="SM00327">
    <property type="entry name" value="VWA"/>
    <property type="match status" value="1"/>
</dbReference>
<name>A0A1M5S6R2_9FIRM</name>
<dbReference type="CDD" id="cd00198">
    <property type="entry name" value="vWFA"/>
    <property type="match status" value="1"/>
</dbReference>
<dbReference type="SUPFAM" id="SSF53300">
    <property type="entry name" value="vWA-like"/>
    <property type="match status" value="1"/>
</dbReference>
<dbReference type="RefSeq" id="WP_072742568.1">
    <property type="nucleotide sequence ID" value="NZ_FQXR01000002.1"/>
</dbReference>
<keyword evidence="4" id="KW-1185">Reference proteome</keyword>
<dbReference type="STRING" id="1123281.SAMN02745180_00092"/>
<reference evidence="3 4" key="1">
    <citation type="submission" date="2016-11" db="EMBL/GenBank/DDBJ databases">
        <authorList>
            <person name="Jaros S."/>
            <person name="Januszkiewicz K."/>
            <person name="Wedrychowicz H."/>
        </authorList>
    </citation>
    <scope>NUCLEOTIDE SEQUENCE [LARGE SCALE GENOMIC DNA]</scope>
    <source>
        <strain evidence="3 4">DSM 13106</strain>
    </source>
</reference>
<dbReference type="OrthoDB" id="1744702at2"/>
<dbReference type="Pfam" id="PF00092">
    <property type="entry name" value="VWA"/>
    <property type="match status" value="1"/>
</dbReference>
<sequence>MFEFDEQILIEESKKHLEEFLQNEQRSLATFTGDSSLMYIPDPKLERFRLDPSQGVLYLPLQSFLDGNLDENQIMWHIYYELALYPDWKRQTKKYLSRKKDWQKEIDRMTIYILARIKKEGLEKDQAYQPKIISNYVTKEVLDFLHILDKQVAFLRVLQMCPIYRDEENFEKIILYMKKIDKTSESILEMPRHRAFANSFLIVELYKIEPKIEGCTQSPFDRKIFNQPFYDFIHYQLVRQINNDQGIVERDQFIRSFIFPVFEQLWKEEINGMIFYKSKGQQKEKLKGNKNPFEQSEVNEVPDSFESTGEEEKRILEEMLDKKEEINASVKNTMEGKVDLTPYGISQTDQQLFQFYSNKMKLEREQMRQFWEKLIGDAKKEINVKKDGQIKGKLDIDNFIDYYPDFVEAEKKGNYKNLPIFNRYLLEPQTDILPERIEISFVIDNSGSMNESKIEAARKALAVTLLSIDDFNRYLKSNGEQLNQKVEVLSETWFFGSKYYNVKEFNDKREREKEKSDIIRSIVKLDATDGATDDASCLREISNSITSIQESELKKGKQIKIVFEITDGASSFPGAAKEAVQDLISKNVEIYAFQIGKNSETNEKIFNFVWNEGYKQPRGVMIGEQVEKLPKELLKAVRKNMQSVFNN</sequence>